<evidence type="ECO:0000256" key="1">
    <source>
        <dbReference type="SAM" id="MobiDB-lite"/>
    </source>
</evidence>
<evidence type="ECO:0000313" key="4">
    <source>
        <dbReference type="Proteomes" id="UP000179352"/>
    </source>
</evidence>
<feature type="region of interest" description="Disordered" evidence="1">
    <location>
        <begin position="93"/>
        <end position="144"/>
    </location>
</feature>
<accession>A0A1F6WV02</accession>
<dbReference type="Proteomes" id="UP000179352">
    <property type="component" value="Unassembled WGS sequence"/>
</dbReference>
<gene>
    <name evidence="3" type="ORF">A3A01_01355</name>
</gene>
<keyword evidence="2" id="KW-1133">Transmembrane helix</keyword>
<dbReference type="STRING" id="1801770.A3A01_01355"/>
<comment type="caution">
    <text evidence="3">The sequence shown here is derived from an EMBL/GenBank/DDBJ whole genome shotgun (WGS) entry which is preliminary data.</text>
</comment>
<keyword evidence="2" id="KW-0812">Transmembrane</keyword>
<organism evidence="3 4">
    <name type="scientific">Candidatus Nomurabacteria bacterium RIFCSPLOWO2_01_FULL_39_17</name>
    <dbReference type="NCBI Taxonomy" id="1801770"/>
    <lineage>
        <taxon>Bacteria</taxon>
        <taxon>Candidatus Nomuraibacteriota</taxon>
    </lineage>
</organism>
<dbReference type="AlphaFoldDB" id="A0A1F6WV02"/>
<evidence type="ECO:0000256" key="2">
    <source>
        <dbReference type="SAM" id="Phobius"/>
    </source>
</evidence>
<reference evidence="3 4" key="1">
    <citation type="journal article" date="2016" name="Nat. Commun.">
        <title>Thousands of microbial genomes shed light on interconnected biogeochemical processes in an aquifer system.</title>
        <authorList>
            <person name="Anantharaman K."/>
            <person name="Brown C.T."/>
            <person name="Hug L.A."/>
            <person name="Sharon I."/>
            <person name="Castelle C.J."/>
            <person name="Probst A.J."/>
            <person name="Thomas B.C."/>
            <person name="Singh A."/>
            <person name="Wilkins M.J."/>
            <person name="Karaoz U."/>
            <person name="Brodie E.L."/>
            <person name="Williams K.H."/>
            <person name="Hubbard S.S."/>
            <person name="Banfield J.F."/>
        </authorList>
    </citation>
    <scope>NUCLEOTIDE SEQUENCE [LARGE SCALE GENOMIC DNA]</scope>
</reference>
<dbReference type="EMBL" id="MFUU01000022">
    <property type="protein sequence ID" value="OGI85644.1"/>
    <property type="molecule type" value="Genomic_DNA"/>
</dbReference>
<proteinExistence type="predicted"/>
<feature type="transmembrane region" description="Helical" evidence="2">
    <location>
        <begin position="7"/>
        <end position="25"/>
    </location>
</feature>
<protein>
    <submittedName>
        <fullName evidence="3">Uncharacterized protein</fullName>
    </submittedName>
</protein>
<evidence type="ECO:0000313" key="3">
    <source>
        <dbReference type="EMBL" id="OGI85644.1"/>
    </source>
</evidence>
<sequence>MTPRIKNFVIFLIIAISIIIVYIFFIKKGPEEAPLVSVLSTTTTTADLSPNSSLLTQDFLSILLNVKNIKLNDAIFNDPAFISLSDSSILLTPDGTEGRPNPFAPIGSDPQVSAPLNTSVPPAATLSSENPSILPDDSGSAEAQ</sequence>
<feature type="compositionally biased region" description="Polar residues" evidence="1">
    <location>
        <begin position="110"/>
        <end position="131"/>
    </location>
</feature>
<name>A0A1F6WV02_9BACT</name>
<keyword evidence="2" id="KW-0472">Membrane</keyword>